<feature type="domain" description="F-box" evidence="2">
    <location>
        <begin position="8"/>
        <end position="45"/>
    </location>
</feature>
<feature type="region of interest" description="Disordered" evidence="1">
    <location>
        <begin position="430"/>
        <end position="463"/>
    </location>
</feature>
<dbReference type="Gene3D" id="3.80.10.10">
    <property type="entry name" value="Ribonuclease Inhibitor"/>
    <property type="match status" value="1"/>
</dbReference>
<feature type="compositionally biased region" description="Acidic residues" evidence="1">
    <location>
        <begin position="433"/>
        <end position="462"/>
    </location>
</feature>
<dbReference type="STRING" id="1314781.A0A165JX86"/>
<protein>
    <recommendedName>
        <fullName evidence="2">F-box domain-containing protein</fullName>
    </recommendedName>
</protein>
<dbReference type="Gene3D" id="1.20.1280.50">
    <property type="match status" value="1"/>
</dbReference>
<dbReference type="AlphaFoldDB" id="A0A165JX86"/>
<keyword evidence="4" id="KW-1185">Reference proteome</keyword>
<gene>
    <name evidence="3" type="ORF">EXIGLDRAFT_735192</name>
</gene>
<dbReference type="SUPFAM" id="SSF52047">
    <property type="entry name" value="RNI-like"/>
    <property type="match status" value="1"/>
</dbReference>
<dbReference type="InParanoid" id="A0A165JX86"/>
<dbReference type="InterPro" id="IPR001810">
    <property type="entry name" value="F-box_dom"/>
</dbReference>
<dbReference type="InterPro" id="IPR032675">
    <property type="entry name" value="LRR_dom_sf"/>
</dbReference>
<accession>A0A165JX86</accession>
<evidence type="ECO:0000256" key="1">
    <source>
        <dbReference type="SAM" id="MobiDB-lite"/>
    </source>
</evidence>
<organism evidence="3 4">
    <name type="scientific">Exidia glandulosa HHB12029</name>
    <dbReference type="NCBI Taxonomy" id="1314781"/>
    <lineage>
        <taxon>Eukaryota</taxon>
        <taxon>Fungi</taxon>
        <taxon>Dikarya</taxon>
        <taxon>Basidiomycota</taxon>
        <taxon>Agaricomycotina</taxon>
        <taxon>Agaricomycetes</taxon>
        <taxon>Auriculariales</taxon>
        <taxon>Exidiaceae</taxon>
        <taxon>Exidia</taxon>
    </lineage>
</organism>
<evidence type="ECO:0000259" key="2">
    <source>
        <dbReference type="Pfam" id="PF12937"/>
    </source>
</evidence>
<name>A0A165JX86_EXIGL</name>
<dbReference type="EMBL" id="KV425956">
    <property type="protein sequence ID" value="KZV95466.1"/>
    <property type="molecule type" value="Genomic_DNA"/>
</dbReference>
<sequence length="505" mass="55666">MNALDAKLLSRIFTFAASDAVAVSHVSRYWRAIALQTPQLWSTLTTDLGPIAATVFLERSQDAPLDIHIELSIAADDAYTRIRMFMQYTLPHVSRWRSFVVDVPIAAWMNVVLECCVEGLAGRTLELDLLSLRVNSNEGDYGYGAREAPPVPVVPLPFAPRSLVLDAVPTWHPALFSSHLVTLDVRNHTPPAPALGSSGKPSYQFVQSTMTDMASFLTLLHGAPNLQSLHVASSTPTPSRAPHPSFTLPYLDTLVVRIVDAPTLASLLEHVTLPALTTLDITWAGREQQGISSFLSNLGPLVPHLHTLRIATVAQVPPLTWSTLFAHLPALTHLALEATGANIDVLSTLVNLPRLASLTLRHQDDLTLEALEALAVARMGRPGIEPLQYLEVAWCERVQPDDAPALRTVVPHVVVRDVDDEDDDDLEYRMEEMDLDGSGDSDSADDDDDDEMDEDEDDEDDIKAELEFLRELVLFPLFPPEEKTLTWTVPISRDNRVHGNRVHGT</sequence>
<evidence type="ECO:0000313" key="4">
    <source>
        <dbReference type="Proteomes" id="UP000077266"/>
    </source>
</evidence>
<proteinExistence type="predicted"/>
<evidence type="ECO:0000313" key="3">
    <source>
        <dbReference type="EMBL" id="KZV95466.1"/>
    </source>
</evidence>
<dbReference type="Pfam" id="PF12937">
    <property type="entry name" value="F-box-like"/>
    <property type="match status" value="1"/>
</dbReference>
<dbReference type="OrthoDB" id="2269034at2759"/>
<dbReference type="Proteomes" id="UP000077266">
    <property type="component" value="Unassembled WGS sequence"/>
</dbReference>
<reference evidence="3 4" key="1">
    <citation type="journal article" date="2016" name="Mol. Biol. Evol.">
        <title>Comparative Genomics of Early-Diverging Mushroom-Forming Fungi Provides Insights into the Origins of Lignocellulose Decay Capabilities.</title>
        <authorList>
            <person name="Nagy L.G."/>
            <person name="Riley R."/>
            <person name="Tritt A."/>
            <person name="Adam C."/>
            <person name="Daum C."/>
            <person name="Floudas D."/>
            <person name="Sun H."/>
            <person name="Yadav J.S."/>
            <person name="Pangilinan J."/>
            <person name="Larsson K.H."/>
            <person name="Matsuura K."/>
            <person name="Barry K."/>
            <person name="Labutti K."/>
            <person name="Kuo R."/>
            <person name="Ohm R.A."/>
            <person name="Bhattacharya S.S."/>
            <person name="Shirouzu T."/>
            <person name="Yoshinaga Y."/>
            <person name="Martin F.M."/>
            <person name="Grigoriev I.V."/>
            <person name="Hibbett D.S."/>
        </authorList>
    </citation>
    <scope>NUCLEOTIDE SEQUENCE [LARGE SCALE GENOMIC DNA]</scope>
    <source>
        <strain evidence="3 4">HHB12029</strain>
    </source>
</reference>